<dbReference type="CDD" id="cd17926">
    <property type="entry name" value="DEXHc_RE"/>
    <property type="match status" value="1"/>
</dbReference>
<dbReference type="SUPFAM" id="SSF52540">
    <property type="entry name" value="P-loop containing nucleoside triphosphate hydrolases"/>
    <property type="match status" value="2"/>
</dbReference>
<evidence type="ECO:0000256" key="7">
    <source>
        <dbReference type="ARBA" id="ARBA00034617"/>
    </source>
</evidence>
<comment type="catalytic activity">
    <reaction evidence="9">
        <text>ATP + H2O = ADP + phosphate + H(+)</text>
        <dbReference type="Rhea" id="RHEA:13065"/>
        <dbReference type="ChEBI" id="CHEBI:15377"/>
        <dbReference type="ChEBI" id="CHEBI:15378"/>
        <dbReference type="ChEBI" id="CHEBI:30616"/>
        <dbReference type="ChEBI" id="CHEBI:43474"/>
        <dbReference type="ChEBI" id="CHEBI:456216"/>
        <dbReference type="EC" id="5.6.2.4"/>
    </reaction>
</comment>
<dbReference type="Pfam" id="PF18458">
    <property type="entry name" value="XPB_DRD"/>
    <property type="match status" value="1"/>
</dbReference>
<dbReference type="InterPro" id="IPR001650">
    <property type="entry name" value="Helicase_C-like"/>
</dbReference>
<dbReference type="STRING" id="693661.Arcve_1639"/>
<keyword evidence="5" id="KW-0067">ATP-binding</keyword>
<dbReference type="EMBL" id="CP002588">
    <property type="protein sequence ID" value="AEA47639.1"/>
    <property type="molecule type" value="Genomic_DNA"/>
</dbReference>
<dbReference type="PANTHER" id="PTHR11274:SF0">
    <property type="entry name" value="GENERAL TRANSCRIPTION AND DNA REPAIR FACTOR IIH HELICASE SUBUNIT XPB"/>
    <property type="match status" value="1"/>
</dbReference>
<proteinExistence type="inferred from homology"/>
<evidence type="ECO:0000313" key="13">
    <source>
        <dbReference type="Proteomes" id="UP000008136"/>
    </source>
</evidence>
<protein>
    <recommendedName>
        <fullName evidence="8">DNA 3'-5' helicase</fullName>
        <ecNumber evidence="8">5.6.2.4</ecNumber>
    </recommendedName>
</protein>
<dbReference type="GO" id="GO:0016787">
    <property type="term" value="F:hydrolase activity"/>
    <property type="evidence" value="ECO:0007669"/>
    <property type="project" value="UniProtKB-KW"/>
</dbReference>
<evidence type="ECO:0000256" key="3">
    <source>
        <dbReference type="ARBA" id="ARBA00022801"/>
    </source>
</evidence>
<evidence type="ECO:0000313" key="12">
    <source>
        <dbReference type="EMBL" id="AEA47639.1"/>
    </source>
</evidence>
<keyword evidence="3" id="KW-0378">Hydrolase</keyword>
<dbReference type="Pfam" id="PF16203">
    <property type="entry name" value="ERCC3_RAD25_C"/>
    <property type="match status" value="1"/>
</dbReference>
<dbReference type="GO" id="GO:0003677">
    <property type="term" value="F:DNA binding"/>
    <property type="evidence" value="ECO:0007669"/>
    <property type="project" value="InterPro"/>
</dbReference>
<comment type="similarity">
    <text evidence="1">Belongs to the helicase family. RAD25/XPB subfamily.</text>
</comment>
<feature type="domain" description="Helicase C-terminal" evidence="11">
    <location>
        <begin position="310"/>
        <end position="451"/>
    </location>
</feature>
<dbReference type="InterPro" id="IPR006935">
    <property type="entry name" value="Helicase/UvrB_N"/>
</dbReference>
<organism evidence="12 13">
    <name type="scientific">Archaeoglobus veneficus (strain DSM 11195 / SNP6)</name>
    <dbReference type="NCBI Taxonomy" id="693661"/>
    <lineage>
        <taxon>Archaea</taxon>
        <taxon>Methanobacteriati</taxon>
        <taxon>Methanobacteriota</taxon>
        <taxon>Archaeoglobi</taxon>
        <taxon>Archaeoglobales</taxon>
        <taxon>Archaeoglobaceae</taxon>
        <taxon>Archaeoglobus</taxon>
    </lineage>
</organism>
<reference evidence="12 13" key="1">
    <citation type="submission" date="2011-03" db="EMBL/GenBank/DDBJ databases">
        <title>The complete genome of Archaeoglobus veneficus SNP6.</title>
        <authorList>
            <consortium name="US DOE Joint Genome Institute (JGI-PGF)"/>
            <person name="Lucas S."/>
            <person name="Copeland A."/>
            <person name="Lapidus A."/>
            <person name="Bruce D."/>
            <person name="Goodwin L."/>
            <person name="Pitluck S."/>
            <person name="Kyrpides N."/>
            <person name="Mavromatis K."/>
            <person name="Pagani I."/>
            <person name="Ivanova N."/>
            <person name="Mikhailova N."/>
            <person name="Lu M."/>
            <person name="Detter J.C."/>
            <person name="Tapia R."/>
            <person name="Han C."/>
            <person name="Land M."/>
            <person name="Hauser L."/>
            <person name="Markowitz V."/>
            <person name="Cheng J.-F."/>
            <person name="Hugenholtz P."/>
            <person name="Woyke T."/>
            <person name="Wu D."/>
            <person name="Spring S."/>
            <person name="Brambilla E."/>
            <person name="Klenk H.-P."/>
            <person name="Eisen J.A."/>
        </authorList>
    </citation>
    <scope>NUCLEOTIDE SEQUENCE [LARGE SCALE GENOMIC DNA]</scope>
    <source>
        <strain>SNP6</strain>
    </source>
</reference>
<dbReference type="Gene3D" id="3.40.1170.30">
    <property type="match status" value="1"/>
</dbReference>
<dbReference type="InterPro" id="IPR050615">
    <property type="entry name" value="ATP-dep_DNA_Helicase"/>
</dbReference>
<evidence type="ECO:0000256" key="2">
    <source>
        <dbReference type="ARBA" id="ARBA00022741"/>
    </source>
</evidence>
<evidence type="ECO:0000256" key="5">
    <source>
        <dbReference type="ARBA" id="ARBA00022840"/>
    </source>
</evidence>
<dbReference type="PROSITE" id="PS51192">
    <property type="entry name" value="HELICASE_ATP_BIND_1"/>
    <property type="match status" value="1"/>
</dbReference>
<dbReference type="GO" id="GO:0005524">
    <property type="term" value="F:ATP binding"/>
    <property type="evidence" value="ECO:0007669"/>
    <property type="project" value="UniProtKB-KW"/>
</dbReference>
<evidence type="ECO:0000259" key="10">
    <source>
        <dbReference type="PROSITE" id="PS51192"/>
    </source>
</evidence>
<name>F2KQ36_ARCVS</name>
<keyword evidence="4" id="KW-0347">Helicase</keyword>
<evidence type="ECO:0000256" key="8">
    <source>
        <dbReference type="ARBA" id="ARBA00034808"/>
    </source>
</evidence>
<gene>
    <name evidence="12" type="ordered locus">Arcve_1639</name>
</gene>
<dbReference type="OrthoDB" id="11644at2157"/>
<dbReference type="SMART" id="SM00487">
    <property type="entry name" value="DEXDc"/>
    <property type="match status" value="1"/>
</dbReference>
<dbReference type="EC" id="5.6.2.4" evidence="8"/>
<dbReference type="CDD" id="cd18789">
    <property type="entry name" value="SF2_C_XPB"/>
    <property type="match status" value="1"/>
</dbReference>
<dbReference type="SMART" id="SM00490">
    <property type="entry name" value="HELICc"/>
    <property type="match status" value="1"/>
</dbReference>
<dbReference type="InterPro" id="IPR027417">
    <property type="entry name" value="P-loop_NTPase"/>
</dbReference>
<dbReference type="PROSITE" id="PS51194">
    <property type="entry name" value="HELICASE_CTER"/>
    <property type="match status" value="1"/>
</dbReference>
<evidence type="ECO:0000256" key="6">
    <source>
        <dbReference type="ARBA" id="ARBA00023235"/>
    </source>
</evidence>
<feature type="domain" description="Helicase ATP-binding" evidence="10">
    <location>
        <begin position="80"/>
        <end position="224"/>
    </location>
</feature>
<dbReference type="GO" id="GO:0043138">
    <property type="term" value="F:3'-5' DNA helicase activity"/>
    <property type="evidence" value="ECO:0007669"/>
    <property type="project" value="UniProtKB-EC"/>
</dbReference>
<dbReference type="PANTHER" id="PTHR11274">
    <property type="entry name" value="RAD25/XP-B DNA REPAIR HELICASE"/>
    <property type="match status" value="1"/>
</dbReference>
<comment type="catalytic activity">
    <reaction evidence="7">
        <text>Couples ATP hydrolysis with the unwinding of duplex DNA by translocating in the 3'-5' direction.</text>
        <dbReference type="EC" id="5.6.2.4"/>
    </reaction>
</comment>
<keyword evidence="2" id="KW-0547">Nucleotide-binding</keyword>
<evidence type="ECO:0000256" key="4">
    <source>
        <dbReference type="ARBA" id="ARBA00022806"/>
    </source>
</evidence>
<keyword evidence="13" id="KW-1185">Reference proteome</keyword>
<dbReference type="HOGENOM" id="CLU_008213_6_0_2"/>
<dbReference type="Gene3D" id="3.40.50.300">
    <property type="entry name" value="P-loop containing nucleotide triphosphate hydrolases"/>
    <property type="match status" value="2"/>
</dbReference>
<dbReference type="RefSeq" id="WP_013684295.1">
    <property type="nucleotide sequence ID" value="NC_015320.1"/>
</dbReference>
<dbReference type="Pfam" id="PF04851">
    <property type="entry name" value="ResIII"/>
    <property type="match status" value="1"/>
</dbReference>
<keyword evidence="6" id="KW-0413">Isomerase</keyword>
<dbReference type="InterPro" id="IPR032438">
    <property type="entry name" value="ERCC3_RAD25_C"/>
</dbReference>
<evidence type="ECO:0000256" key="1">
    <source>
        <dbReference type="ARBA" id="ARBA00006637"/>
    </source>
</evidence>
<accession>F2KQ36</accession>
<sequence length="451" mass="52015">MKPRLSYERGTIRIEGNIHVPFAKYDSRSGCYRAFAYKYRDIVDYLEKSGIEYADEVLDPVPTPFFDAEIELRDYQQQAVERWMLDRRGCIVLPTGSGKTYVAMEVIKDLSVPTLIIVPTLDLLDQWKEKLSIFGKEWIGEFSGRKKELRPITVSTYDSAYINAETLGNRFMLLVFDEVHHLPSESYSQIAEMSAAPYRLGLTATYERDDGRHSLLPELVGGKIFELRPEDLAGKHLSDYTVKRIYVPLTEEERKEYESKARIFREYVRRKGIVLRSVDDFNRVVMATGYDARAYEALRAWDEARKIAFNSKNKLVKLRELLERHRGNKIIIFTRHNDLVYAISKLFLIPAITYRTSKDERQVILDGFKKGKFKAIVSSQVLDEGIDVPDANVGIIMSGSGSAREFIQRLGRILRPAKGKDKAILYELVSRDTGEVHTARRRRRHASKRTP</sequence>
<evidence type="ECO:0000259" key="11">
    <source>
        <dbReference type="PROSITE" id="PS51194"/>
    </source>
</evidence>
<dbReference type="GeneID" id="10394765"/>
<evidence type="ECO:0000256" key="9">
    <source>
        <dbReference type="ARBA" id="ARBA00048988"/>
    </source>
</evidence>
<dbReference type="KEGG" id="ave:Arcve_1639"/>
<dbReference type="InterPro" id="IPR014001">
    <property type="entry name" value="Helicase_ATP-bd"/>
</dbReference>
<dbReference type="Proteomes" id="UP000008136">
    <property type="component" value="Chromosome"/>
</dbReference>
<dbReference type="eggNOG" id="arCOG00874">
    <property type="taxonomic scope" value="Archaea"/>
</dbReference>
<dbReference type="InterPro" id="IPR040699">
    <property type="entry name" value="XPB_DRD"/>
</dbReference>
<dbReference type="AlphaFoldDB" id="F2KQ36"/>